<gene>
    <name evidence="2" type="ORF">EWM63_01600</name>
</gene>
<dbReference type="KEGG" id="plue:EWM63_01600"/>
<proteinExistence type="predicted"/>
<dbReference type="Proteomes" id="UP000290637">
    <property type="component" value="Chromosome"/>
</dbReference>
<dbReference type="OrthoDB" id="5298576at2"/>
<dbReference type="AlphaFoldDB" id="A0A4P6KRY0"/>
<reference evidence="2 3" key="1">
    <citation type="submission" date="2019-02" db="EMBL/GenBank/DDBJ databases">
        <title>Draft Genome Sequences of Six Type Strains of the Genus Massilia.</title>
        <authorList>
            <person name="Miess H."/>
            <person name="Frediansyhah A."/>
            <person name="Gross H."/>
        </authorList>
    </citation>
    <scope>NUCLEOTIDE SEQUENCE [LARGE SCALE GENOMIC DNA]</scope>
    <source>
        <strain evidence="2 3">DSM 17473</strain>
    </source>
</reference>
<dbReference type="InterPro" id="IPR018968">
    <property type="entry name" value="Phasin"/>
</dbReference>
<protein>
    <submittedName>
        <fullName evidence="2">Phasin family protein</fullName>
    </submittedName>
</protein>
<accession>A0A4P6KRY0</accession>
<dbReference type="InterPro" id="IPR010127">
    <property type="entry name" value="Phasin_subfam-1"/>
</dbReference>
<dbReference type="Pfam" id="PF09361">
    <property type="entry name" value="Phasin_2"/>
    <property type="match status" value="1"/>
</dbReference>
<evidence type="ECO:0000313" key="3">
    <source>
        <dbReference type="Proteomes" id="UP000290637"/>
    </source>
</evidence>
<feature type="domain" description="Phasin" evidence="1">
    <location>
        <begin position="6"/>
        <end position="108"/>
    </location>
</feature>
<dbReference type="NCBIfam" id="TIGR01841">
    <property type="entry name" value="phasin"/>
    <property type="match status" value="1"/>
</dbReference>
<name>A0A4P6KRY0_9BURK</name>
<dbReference type="RefSeq" id="WP_130184986.1">
    <property type="nucleotide sequence ID" value="NZ_CP035913.1"/>
</dbReference>
<keyword evidence="3" id="KW-1185">Reference proteome</keyword>
<organism evidence="2 3">
    <name type="scientific">Pseudoduganella lutea</name>
    <dbReference type="NCBI Taxonomy" id="321985"/>
    <lineage>
        <taxon>Bacteria</taxon>
        <taxon>Pseudomonadati</taxon>
        <taxon>Pseudomonadota</taxon>
        <taxon>Betaproteobacteria</taxon>
        <taxon>Burkholderiales</taxon>
        <taxon>Oxalobacteraceae</taxon>
        <taxon>Telluria group</taxon>
        <taxon>Pseudoduganella</taxon>
    </lineage>
</organism>
<dbReference type="EMBL" id="CP035913">
    <property type="protein sequence ID" value="QBE61849.1"/>
    <property type="molecule type" value="Genomic_DNA"/>
</dbReference>
<evidence type="ECO:0000259" key="1">
    <source>
        <dbReference type="Pfam" id="PF09361"/>
    </source>
</evidence>
<sequence length="187" mass="19487">MFSIPEQFSNATKTTFQSQLAIFSTLTGKAFEGIEKLVDLNLTTAKASLDNSSSTAKQLLSAKNPQEFFALGTAQAQPAAEKAVAYGRQASSIVAATAAEFTKVAKEQALETNNKVISLVNQVSRNAPAGSEKAVAFFKSAMGGADAGYRQLTKATKQASDVIEGNVNAAVEQFTSAVKKSPLGAAS</sequence>
<evidence type="ECO:0000313" key="2">
    <source>
        <dbReference type="EMBL" id="QBE61849.1"/>
    </source>
</evidence>